<sequence>MDYQHTWNTDQPAWESILEDVLKKTIAKQQSLLPASSPPAPTTKKASSSNGSKATLLGYEQRLAVYNKQQQMLDKKKWKLKDGTTVEDRLYNYGQNIQHEYAFHSMIMNLSDKRLKQVFSEKELKDVENHNLLPLPLLSDSVTTFFEKFKGKEAIDDIWEIADWAKRSILDVVSAYRWDTVAATASRGAERDLIMLLWRSIDTSFQNIHVQTWRSDEQTCSGSARVNEDRLGSDGSIKAKISAVKPDLILTKDNLEYGSAEHGFDDESGVGEKELHETYTKLPKTMKNMMMKLMAEVDYDEKAIRSLRVVGLVHSHLRMTAYLMDVPDGYVCRIRKLGEQRIPDTLTDFYDTYRGSPLISHPLIFTPH</sequence>
<reference evidence="2 3" key="1">
    <citation type="submission" date="2020-12" db="EMBL/GenBank/DDBJ databases">
        <title>Metabolic potential, ecology and presence of endohyphal bacteria is reflected in genomic diversity of Mucoromycotina.</title>
        <authorList>
            <person name="Muszewska A."/>
            <person name="Okrasinska A."/>
            <person name="Steczkiewicz K."/>
            <person name="Drgas O."/>
            <person name="Orlowska M."/>
            <person name="Perlinska-Lenart U."/>
            <person name="Aleksandrzak-Piekarczyk T."/>
            <person name="Szatraj K."/>
            <person name="Zielenkiewicz U."/>
            <person name="Pilsyk S."/>
            <person name="Malc E."/>
            <person name="Mieczkowski P."/>
            <person name="Kruszewska J.S."/>
            <person name="Biernat P."/>
            <person name="Pawlowska J."/>
        </authorList>
    </citation>
    <scope>NUCLEOTIDE SEQUENCE [LARGE SCALE GENOMIC DNA]</scope>
    <source>
        <strain evidence="2 3">CBS 142.35</strain>
    </source>
</reference>
<dbReference type="AlphaFoldDB" id="A0A8H7VKG9"/>
<protein>
    <submittedName>
        <fullName evidence="2">Uncharacterized protein</fullName>
    </submittedName>
</protein>
<dbReference type="OrthoDB" id="2279444at2759"/>
<name>A0A8H7VKG9_9FUNG</name>
<proteinExistence type="predicted"/>
<evidence type="ECO:0000313" key="3">
    <source>
        <dbReference type="Proteomes" id="UP000646827"/>
    </source>
</evidence>
<feature type="region of interest" description="Disordered" evidence="1">
    <location>
        <begin position="31"/>
        <end position="51"/>
    </location>
</feature>
<evidence type="ECO:0000256" key="1">
    <source>
        <dbReference type="SAM" id="MobiDB-lite"/>
    </source>
</evidence>
<accession>A0A8H7VKG9</accession>
<comment type="caution">
    <text evidence="2">The sequence shown here is derived from an EMBL/GenBank/DDBJ whole genome shotgun (WGS) entry which is preliminary data.</text>
</comment>
<gene>
    <name evidence="2" type="ORF">INT45_001150</name>
</gene>
<keyword evidence="3" id="KW-1185">Reference proteome</keyword>
<dbReference type="EMBL" id="JAEPRB010000163">
    <property type="protein sequence ID" value="KAG2219818.1"/>
    <property type="molecule type" value="Genomic_DNA"/>
</dbReference>
<evidence type="ECO:0000313" key="2">
    <source>
        <dbReference type="EMBL" id="KAG2219818.1"/>
    </source>
</evidence>
<dbReference type="Proteomes" id="UP000646827">
    <property type="component" value="Unassembled WGS sequence"/>
</dbReference>
<organism evidence="2 3">
    <name type="scientific">Circinella minor</name>
    <dbReference type="NCBI Taxonomy" id="1195481"/>
    <lineage>
        <taxon>Eukaryota</taxon>
        <taxon>Fungi</taxon>
        <taxon>Fungi incertae sedis</taxon>
        <taxon>Mucoromycota</taxon>
        <taxon>Mucoromycotina</taxon>
        <taxon>Mucoromycetes</taxon>
        <taxon>Mucorales</taxon>
        <taxon>Lichtheimiaceae</taxon>
        <taxon>Circinella</taxon>
    </lineage>
</organism>